<dbReference type="AlphaFoldDB" id="A0A7J7KL91"/>
<reference evidence="1" key="1">
    <citation type="submission" date="2020-06" db="EMBL/GenBank/DDBJ databases">
        <title>Draft genome of Bugula neritina, a colonial animal packing powerful symbionts and potential medicines.</title>
        <authorList>
            <person name="Rayko M."/>
        </authorList>
    </citation>
    <scope>NUCLEOTIDE SEQUENCE [LARGE SCALE GENOMIC DNA]</scope>
    <source>
        <strain evidence="1">Kwan_BN1</strain>
    </source>
</reference>
<gene>
    <name evidence="1" type="ORF">EB796_002570</name>
</gene>
<protein>
    <submittedName>
        <fullName evidence="1">Uncharacterized protein</fullName>
    </submittedName>
</protein>
<sequence length="75" mass="8392">MQNIVHYSESETITSAVTSVATTTEREYIQRLQACTFTVLKQECGVTMWNNHVIITAATITKHPDMLIMCNTGLT</sequence>
<evidence type="ECO:0000313" key="1">
    <source>
        <dbReference type="EMBL" id="KAF6039133.1"/>
    </source>
</evidence>
<dbReference type="Proteomes" id="UP000593567">
    <property type="component" value="Unassembled WGS sequence"/>
</dbReference>
<keyword evidence="2" id="KW-1185">Reference proteome</keyword>
<accession>A0A7J7KL91</accession>
<dbReference type="EMBL" id="VXIV02000302">
    <property type="protein sequence ID" value="KAF6039133.1"/>
    <property type="molecule type" value="Genomic_DNA"/>
</dbReference>
<proteinExistence type="predicted"/>
<name>A0A7J7KL91_BUGNE</name>
<evidence type="ECO:0000313" key="2">
    <source>
        <dbReference type="Proteomes" id="UP000593567"/>
    </source>
</evidence>
<organism evidence="1 2">
    <name type="scientific">Bugula neritina</name>
    <name type="common">Brown bryozoan</name>
    <name type="synonym">Sertularia neritina</name>
    <dbReference type="NCBI Taxonomy" id="10212"/>
    <lineage>
        <taxon>Eukaryota</taxon>
        <taxon>Metazoa</taxon>
        <taxon>Spiralia</taxon>
        <taxon>Lophotrochozoa</taxon>
        <taxon>Bryozoa</taxon>
        <taxon>Gymnolaemata</taxon>
        <taxon>Cheilostomatida</taxon>
        <taxon>Flustrina</taxon>
        <taxon>Buguloidea</taxon>
        <taxon>Bugulidae</taxon>
        <taxon>Bugula</taxon>
    </lineage>
</organism>
<comment type="caution">
    <text evidence="1">The sequence shown here is derived from an EMBL/GenBank/DDBJ whole genome shotgun (WGS) entry which is preliminary data.</text>
</comment>